<dbReference type="PROSITE" id="PS51898">
    <property type="entry name" value="TYR_RECOMBINASE"/>
    <property type="match status" value="1"/>
</dbReference>
<evidence type="ECO:0000256" key="1">
    <source>
        <dbReference type="ARBA" id="ARBA00008857"/>
    </source>
</evidence>
<dbReference type="InterPro" id="IPR013762">
    <property type="entry name" value="Integrase-like_cat_sf"/>
</dbReference>
<dbReference type="InterPro" id="IPR002104">
    <property type="entry name" value="Integrase_catalytic"/>
</dbReference>
<dbReference type="InterPro" id="IPR010998">
    <property type="entry name" value="Integrase_recombinase_N"/>
</dbReference>
<keyword evidence="3" id="KW-0233">DNA recombination</keyword>
<dbReference type="AlphaFoldDB" id="A0A2V4BVX6"/>
<dbReference type="EMBL" id="QJHL01000008">
    <property type="protein sequence ID" value="PXY43146.1"/>
    <property type="molecule type" value="Genomic_DNA"/>
</dbReference>
<evidence type="ECO:0000259" key="4">
    <source>
        <dbReference type="PROSITE" id="PS51898"/>
    </source>
</evidence>
<keyword evidence="2" id="KW-0238">DNA-binding</keyword>
<dbReference type="InterPro" id="IPR011010">
    <property type="entry name" value="DNA_brk_join_enz"/>
</dbReference>
<dbReference type="GO" id="GO:0003677">
    <property type="term" value="F:DNA binding"/>
    <property type="evidence" value="ECO:0007669"/>
    <property type="project" value="UniProtKB-KW"/>
</dbReference>
<dbReference type="OrthoDB" id="1493636at2"/>
<dbReference type="GO" id="GO:0006310">
    <property type="term" value="P:DNA recombination"/>
    <property type="evidence" value="ECO:0007669"/>
    <property type="project" value="UniProtKB-KW"/>
</dbReference>
<proteinExistence type="inferred from homology"/>
<dbReference type="Proteomes" id="UP000247681">
    <property type="component" value="Unassembled WGS sequence"/>
</dbReference>
<feature type="domain" description="Tyr recombinase" evidence="4">
    <location>
        <begin position="191"/>
        <end position="396"/>
    </location>
</feature>
<evidence type="ECO:0000256" key="2">
    <source>
        <dbReference type="ARBA" id="ARBA00023125"/>
    </source>
</evidence>
<dbReference type="GO" id="GO:0015074">
    <property type="term" value="P:DNA integration"/>
    <property type="evidence" value="ECO:0007669"/>
    <property type="project" value="InterPro"/>
</dbReference>
<dbReference type="SUPFAM" id="SSF56349">
    <property type="entry name" value="DNA breaking-rejoining enzymes"/>
    <property type="match status" value="1"/>
</dbReference>
<dbReference type="Gene3D" id="1.10.443.10">
    <property type="entry name" value="Intergrase catalytic core"/>
    <property type="match status" value="1"/>
</dbReference>
<comment type="similarity">
    <text evidence="1">Belongs to the 'phage' integrase family.</text>
</comment>
<reference evidence="5 6" key="1">
    <citation type="submission" date="2018-05" db="EMBL/GenBank/DDBJ databases">
        <title>Flavobacterium sp. strain IMCC34758, incomplete genome.</title>
        <authorList>
            <person name="Joung Y."/>
        </authorList>
    </citation>
    <scope>NUCLEOTIDE SEQUENCE [LARGE SCALE GENOMIC DNA]</scope>
    <source>
        <strain evidence="5 6">IMCC34758</strain>
    </source>
</reference>
<organism evidence="5 6">
    <name type="scientific">Flavobacterium hydrophilum</name>
    <dbReference type="NCBI Taxonomy" id="2211445"/>
    <lineage>
        <taxon>Bacteria</taxon>
        <taxon>Pseudomonadati</taxon>
        <taxon>Bacteroidota</taxon>
        <taxon>Flavobacteriia</taxon>
        <taxon>Flavobacteriales</taxon>
        <taxon>Flavobacteriaceae</taxon>
        <taxon>Flavobacterium</taxon>
    </lineage>
</organism>
<sequence>MTRISHLNDRVKMLSVPTTIRHKSIKTTTLKSCSFFIYILGNFKLSLKIVFLKKNKNMKKPSPIIPLFNQFIKETETGKRLKKNGEKIKPDSIQNYKYVLNNLIRFSSETKFELRICDASKLDKRELTSEKSYWKKFYQKFTEFLYKKGCHDNYVGANIKVIRVFFNYLKNDKDLNTGDFQRLFYVRKEEIEIFVLSPEQLKFLIHDKEFEQTLIPSYKRIKDIFVFGCTTGLRYSDIFLLTNKNFEKIEGEWYLKLKSKKTKTFSFIKLSAYAVTIFQRYTISNNKATLFGNTSLFNFNKSLKQIGELAGFTTPIEVSREKQGKTQRITKKTDTAKNRFCDKMSSHMMRRTAITTLLILGMPEHLVRKISGHSHASTSFNRYVHYAQAYMDKEIEMVHSKLESY</sequence>
<evidence type="ECO:0000256" key="3">
    <source>
        <dbReference type="ARBA" id="ARBA00023172"/>
    </source>
</evidence>
<accession>A0A2V4BVX6</accession>
<evidence type="ECO:0000313" key="6">
    <source>
        <dbReference type="Proteomes" id="UP000247681"/>
    </source>
</evidence>
<comment type="caution">
    <text evidence="5">The sequence shown here is derived from an EMBL/GenBank/DDBJ whole genome shotgun (WGS) entry which is preliminary data.</text>
</comment>
<dbReference type="Gene3D" id="1.10.150.130">
    <property type="match status" value="1"/>
</dbReference>
<keyword evidence="6" id="KW-1185">Reference proteome</keyword>
<name>A0A2V4BVX6_9FLAO</name>
<evidence type="ECO:0000313" key="5">
    <source>
        <dbReference type="EMBL" id="PXY43146.1"/>
    </source>
</evidence>
<dbReference type="Pfam" id="PF00589">
    <property type="entry name" value="Phage_integrase"/>
    <property type="match status" value="1"/>
</dbReference>
<dbReference type="InterPro" id="IPR050090">
    <property type="entry name" value="Tyrosine_recombinase_XerCD"/>
</dbReference>
<gene>
    <name evidence="5" type="ORF">DMB68_22375</name>
</gene>
<dbReference type="PANTHER" id="PTHR30349">
    <property type="entry name" value="PHAGE INTEGRASE-RELATED"/>
    <property type="match status" value="1"/>
</dbReference>
<dbReference type="PANTHER" id="PTHR30349:SF64">
    <property type="entry name" value="PROPHAGE INTEGRASE INTD-RELATED"/>
    <property type="match status" value="1"/>
</dbReference>
<protein>
    <recommendedName>
        <fullName evidence="4">Tyr recombinase domain-containing protein</fullName>
    </recommendedName>
</protein>